<gene>
    <name evidence="4" type="ORF">HGRIS_009422</name>
</gene>
<keyword evidence="2" id="KW-0732">Signal</keyword>
<evidence type="ECO:0000313" key="4">
    <source>
        <dbReference type="EMBL" id="KAL0949352.1"/>
    </source>
</evidence>
<name>A0ABR3J1I8_9AGAR</name>
<dbReference type="Proteomes" id="UP001556367">
    <property type="component" value="Unassembled WGS sequence"/>
</dbReference>
<protein>
    <recommendedName>
        <fullName evidence="3">DUF5648 domain-containing protein</fullName>
    </recommendedName>
</protein>
<keyword evidence="5" id="KW-1185">Reference proteome</keyword>
<dbReference type="EMBL" id="JASNQZ010000012">
    <property type="protein sequence ID" value="KAL0949352.1"/>
    <property type="molecule type" value="Genomic_DNA"/>
</dbReference>
<feature type="signal peptide" evidence="2">
    <location>
        <begin position="1"/>
        <end position="20"/>
    </location>
</feature>
<dbReference type="Pfam" id="PF18885">
    <property type="entry name" value="DUF5648"/>
    <property type="match status" value="1"/>
</dbReference>
<feature type="chain" id="PRO_5045324547" description="DUF5648 domain-containing protein" evidence="2">
    <location>
        <begin position="21"/>
        <end position="308"/>
    </location>
</feature>
<evidence type="ECO:0000256" key="2">
    <source>
        <dbReference type="SAM" id="SignalP"/>
    </source>
</evidence>
<evidence type="ECO:0000259" key="3">
    <source>
        <dbReference type="Pfam" id="PF18885"/>
    </source>
</evidence>
<dbReference type="InterPro" id="IPR043708">
    <property type="entry name" value="DUF5648"/>
</dbReference>
<evidence type="ECO:0000256" key="1">
    <source>
        <dbReference type="SAM" id="MobiDB-lite"/>
    </source>
</evidence>
<feature type="region of interest" description="Disordered" evidence="1">
    <location>
        <begin position="41"/>
        <end position="68"/>
    </location>
</feature>
<comment type="caution">
    <text evidence="4">The sequence shown here is derived from an EMBL/GenBank/DDBJ whole genome shotgun (WGS) entry which is preliminary data.</text>
</comment>
<feature type="domain" description="DUF5648" evidence="3">
    <location>
        <begin position="94"/>
        <end position="199"/>
    </location>
</feature>
<proteinExistence type="predicted"/>
<accession>A0ABR3J1I8</accession>
<feature type="compositionally biased region" description="Pro residues" evidence="1">
    <location>
        <begin position="49"/>
        <end position="67"/>
    </location>
</feature>
<organism evidence="4 5">
    <name type="scientific">Hohenbuehelia grisea</name>
    <dbReference type="NCBI Taxonomy" id="104357"/>
    <lineage>
        <taxon>Eukaryota</taxon>
        <taxon>Fungi</taxon>
        <taxon>Dikarya</taxon>
        <taxon>Basidiomycota</taxon>
        <taxon>Agaricomycotina</taxon>
        <taxon>Agaricomycetes</taxon>
        <taxon>Agaricomycetidae</taxon>
        <taxon>Agaricales</taxon>
        <taxon>Pleurotineae</taxon>
        <taxon>Pleurotaceae</taxon>
        <taxon>Hohenbuehelia</taxon>
    </lineage>
</organism>
<reference evidence="5" key="1">
    <citation type="submission" date="2024-06" db="EMBL/GenBank/DDBJ databases">
        <title>Multi-omics analyses provide insights into the biosynthesis of the anticancer antibiotic pleurotin in Hohenbuehelia grisea.</title>
        <authorList>
            <person name="Weaver J.A."/>
            <person name="Alberti F."/>
        </authorList>
    </citation>
    <scope>NUCLEOTIDE SEQUENCE [LARGE SCALE GENOMIC DNA]</scope>
    <source>
        <strain evidence="5">T-177</strain>
    </source>
</reference>
<evidence type="ECO:0000313" key="5">
    <source>
        <dbReference type="Proteomes" id="UP001556367"/>
    </source>
</evidence>
<sequence>MKFSAAFVAVALSLLQISAAMPVEEQVANVADVANENAALPYKEDPYGAQPPPPPSLPPPRPSPPRPVAHCPLDVVKEPPAGNDCLDALSKLAPVWRAGATTGYDHYFTVFEKDYRNLLTRGFKAEGTPFAIFTEKVPGSVPVWIFHHAGRNDHTYTTSEAEMKNVLTPANGWKRDKIAGYVFKTNKCGGQKLFRLHKTVDNWPKIYPGGRAYDNFVNVYDHYLTINAGAIPESVNVHKWKLDGPIGFAWPIGAGQAARLELQRRNAARREALAKARERARAKQAACRKAHAAKVAEWERKYGRRDRD</sequence>